<evidence type="ECO:0000256" key="3">
    <source>
        <dbReference type="ARBA" id="ARBA00022801"/>
    </source>
</evidence>
<keyword evidence="2" id="KW-0645">Protease</keyword>
<evidence type="ECO:0000256" key="4">
    <source>
        <dbReference type="ARBA" id="ARBA00022807"/>
    </source>
</evidence>
<evidence type="ECO:0000313" key="6">
    <source>
        <dbReference type="EMBL" id="GAA2100463.1"/>
    </source>
</evidence>
<dbReference type="Pfam" id="PF00877">
    <property type="entry name" value="NLPC_P60"/>
    <property type="match status" value="1"/>
</dbReference>
<organism evidence="6 7">
    <name type="scientific">Streptomyces albiaxialis</name>
    <dbReference type="NCBI Taxonomy" id="329523"/>
    <lineage>
        <taxon>Bacteria</taxon>
        <taxon>Bacillati</taxon>
        <taxon>Actinomycetota</taxon>
        <taxon>Actinomycetes</taxon>
        <taxon>Kitasatosporales</taxon>
        <taxon>Streptomycetaceae</taxon>
        <taxon>Streptomyces</taxon>
    </lineage>
</organism>
<gene>
    <name evidence="6" type="ORF">GCM10009801_73010</name>
</gene>
<comment type="similarity">
    <text evidence="1">Belongs to the peptidase C40 family.</text>
</comment>
<evidence type="ECO:0000313" key="7">
    <source>
        <dbReference type="Proteomes" id="UP001500016"/>
    </source>
</evidence>
<dbReference type="Gene3D" id="3.90.1720.10">
    <property type="entry name" value="endopeptidase domain like (from Nostoc punctiforme)"/>
    <property type="match status" value="1"/>
</dbReference>
<dbReference type="InterPro" id="IPR000064">
    <property type="entry name" value="NLP_P60_dom"/>
</dbReference>
<dbReference type="EMBL" id="BAAAPE010000023">
    <property type="protein sequence ID" value="GAA2100463.1"/>
    <property type="molecule type" value="Genomic_DNA"/>
</dbReference>
<name>A0ABN2WX32_9ACTN</name>
<keyword evidence="3" id="KW-0378">Hydrolase</keyword>
<dbReference type="PANTHER" id="PTHR47359">
    <property type="entry name" value="PEPTIDOGLYCAN DL-ENDOPEPTIDASE CWLO"/>
    <property type="match status" value="1"/>
</dbReference>
<keyword evidence="7" id="KW-1185">Reference proteome</keyword>
<protein>
    <submittedName>
        <fullName evidence="6">C40 family peptidase</fullName>
    </submittedName>
</protein>
<reference evidence="6 7" key="1">
    <citation type="journal article" date="2019" name="Int. J. Syst. Evol. Microbiol.">
        <title>The Global Catalogue of Microorganisms (GCM) 10K type strain sequencing project: providing services to taxonomists for standard genome sequencing and annotation.</title>
        <authorList>
            <consortium name="The Broad Institute Genomics Platform"/>
            <consortium name="The Broad Institute Genome Sequencing Center for Infectious Disease"/>
            <person name="Wu L."/>
            <person name="Ma J."/>
        </authorList>
    </citation>
    <scope>NUCLEOTIDE SEQUENCE [LARGE SCALE GENOMIC DNA]</scope>
    <source>
        <strain evidence="6 7">JCM 15478</strain>
    </source>
</reference>
<keyword evidence="4" id="KW-0788">Thiol protease</keyword>
<sequence>MNPVLLAASSRRGRRGLAVLALALAAAGVAFLLTTMSMLSTAAASPSMSGLPCPSEAVAVGDGDGKTGLNAHQIRNAQTIIAVGQKNQVPTRGQVVAIVAALQESNLTNHPGGDRDSIGLFQMRPSMGWGTPKQLHNPTWAAGKFYRALLSVPGWEKMSVNDAAQAVEKSGFPDAYAKHTKRAVQIVASIGRGTADRAQIDTTGCTAAVDTPAGPTRDALKTMLAQVGKPYEWGATGPDSFDCSGLIVYGWRKAGYQLSARTSQAMHTLTTPIKKGQEKPGDLIFTQFRSGGPAHVMVVVKPGLAVEAPRTGLDVRVREYDPGEKMRFGRLPKSALSRTSPA</sequence>
<evidence type="ECO:0000256" key="2">
    <source>
        <dbReference type="ARBA" id="ARBA00022670"/>
    </source>
</evidence>
<proteinExistence type="inferred from homology"/>
<comment type="caution">
    <text evidence="6">The sequence shown here is derived from an EMBL/GenBank/DDBJ whole genome shotgun (WGS) entry which is preliminary data.</text>
</comment>
<dbReference type="Proteomes" id="UP001500016">
    <property type="component" value="Unassembled WGS sequence"/>
</dbReference>
<feature type="domain" description="NlpC/P60" evidence="5">
    <location>
        <begin position="213"/>
        <end position="340"/>
    </location>
</feature>
<dbReference type="InterPro" id="IPR038765">
    <property type="entry name" value="Papain-like_cys_pep_sf"/>
</dbReference>
<dbReference type="PANTHER" id="PTHR47359:SF3">
    <property type="entry name" value="NLP_P60 DOMAIN-CONTAINING PROTEIN-RELATED"/>
    <property type="match status" value="1"/>
</dbReference>
<dbReference type="RefSeq" id="WP_344534535.1">
    <property type="nucleotide sequence ID" value="NZ_BAAAPE010000023.1"/>
</dbReference>
<dbReference type="InterPro" id="IPR051794">
    <property type="entry name" value="PG_Endopeptidase_C40"/>
</dbReference>
<dbReference type="PROSITE" id="PS51935">
    <property type="entry name" value="NLPC_P60"/>
    <property type="match status" value="1"/>
</dbReference>
<evidence type="ECO:0000259" key="5">
    <source>
        <dbReference type="PROSITE" id="PS51935"/>
    </source>
</evidence>
<evidence type="ECO:0000256" key="1">
    <source>
        <dbReference type="ARBA" id="ARBA00007074"/>
    </source>
</evidence>
<accession>A0ABN2WX32</accession>
<dbReference type="SUPFAM" id="SSF54001">
    <property type="entry name" value="Cysteine proteinases"/>
    <property type="match status" value="1"/>
</dbReference>